<feature type="compositionally biased region" description="Basic and acidic residues" evidence="11">
    <location>
        <begin position="756"/>
        <end position="799"/>
    </location>
</feature>
<keyword evidence="9" id="KW-0539">Nucleus</keyword>
<evidence type="ECO:0000313" key="13">
    <source>
        <dbReference type="Proteomes" id="UP000007151"/>
    </source>
</evidence>
<dbReference type="InterPro" id="IPR046378">
    <property type="entry name" value="DAXX_histone-bd"/>
</dbReference>
<dbReference type="Proteomes" id="UP000007151">
    <property type="component" value="Unassembled WGS sequence"/>
</dbReference>
<evidence type="ECO:0000256" key="5">
    <source>
        <dbReference type="ARBA" id="ARBA00022490"/>
    </source>
</evidence>
<keyword evidence="8" id="KW-0143">Chaperone</keyword>
<keyword evidence="13" id="KW-1185">Reference proteome</keyword>
<dbReference type="CDD" id="cd13150">
    <property type="entry name" value="DAXX_histone_binding"/>
    <property type="match status" value="1"/>
</dbReference>
<feature type="compositionally biased region" description="Polar residues" evidence="11">
    <location>
        <begin position="472"/>
        <end position="483"/>
    </location>
</feature>
<dbReference type="GO" id="GO:0042393">
    <property type="term" value="F:histone binding"/>
    <property type="evidence" value="ECO:0007669"/>
    <property type="project" value="InterPro"/>
</dbReference>
<name>A0A212FEZ3_DANPL</name>
<evidence type="ECO:0000256" key="6">
    <source>
        <dbReference type="ARBA" id="ARBA00022703"/>
    </source>
</evidence>
<sequence>MASEDVIELGSSDDEAEPAPKKRKPMPNAMVVIPNKFPGLTIKPSHSNQFRKQKDILNKPIIFNKLVSNVNSNVHRKKVVTGSLQSPLKNYTTTKIVKTAIPIQNKFLNPLSIAKNLFNNQVSIPKPQTRGLKKQTEAKGSSLLNNLPPGITIKLVQNSCPLVNQDKIRTSQSTVGEVLTVEIDDEETSETSTSSPQWYIRPEDQVDENEKKIEDNNELKVETSIQEQNNKEPDKSKYVEITIEDSPLKPLTQKQDSEIGKELAITIEDSPAKPTPYKSNNGDGDFENRNIKEPHSKKKLDYPKENNDERQVVEIEIDLNDTSYSEIKENDDSTEKCQQIDTRNETQKCKGIDTPPVGTKSECNEAKTNNSENSIESKVSTEISDTEFHPVYQNFIDICFELENSDDMKKIVDKKIKAYYKQCPKVYVESTDFIDMVSTKIVLMKASPEKMYLYIKDVVDELNLQRKMAKSACTTEDTQQDPANTLPAESERDSKKMIQIRKLEKTIKKLHRAIQKLEQQEVDFDDDEDSVYLLTERYKERMVRVHKKFCQLTNTKMPSEPRIHIESRPGRPTGPAKRVEKWINKKVPIGAPLPFPDFHDVLHCVRDANDDDRLGWNEYEIMEEARDLFTRCGKKLQRRRQENEWRLAVSRITQVLDPAEENIDLKKRLEENEALATSKELELFKKFVDKQNQLKLEAVEIGDKEAEESPLESDDEEEVVESKHSAEEKQKRKEKIKELLQDKGKKTLEEENYVDSIKEKDNTGVESAEKQDGVDGNEDKHMTGTNLESKEQYETKNEDGNSEVTDENIDKIEQVDGGSESDKVESDVDELHLYQESRKCHDDEANSSALESSDSEIPIAISDTSESEIEMENDKKMSDIISIEDSSYSESESTYDRFACTKNDYILGNVYGEFEYSCMGVVESKQDEVVLDEDVVLESSDEESNKDVASGIGDTCINLKDDNISISETIVDGESMEQDISINEINGTFDNNNELKACVANSTSSESELIIQECSEKVGSDVLNRVHAKEFPESAEMKNVPDENSIVRMETGVNEDKGQFQNCSTLATQEVVSSHCEKISETVQPIS</sequence>
<dbReference type="eggNOG" id="ENOG502QRS6">
    <property type="taxonomic scope" value="Eukaryota"/>
</dbReference>
<dbReference type="GO" id="GO:0006915">
    <property type="term" value="P:apoptotic process"/>
    <property type="evidence" value="ECO:0007669"/>
    <property type="project" value="UniProtKB-KW"/>
</dbReference>
<evidence type="ECO:0000256" key="2">
    <source>
        <dbReference type="ARBA" id="ARBA00004286"/>
    </source>
</evidence>
<evidence type="ECO:0000256" key="8">
    <source>
        <dbReference type="ARBA" id="ARBA00023186"/>
    </source>
</evidence>
<feature type="compositionally biased region" description="Basic and acidic residues" evidence="11">
    <location>
        <begin position="720"/>
        <end position="749"/>
    </location>
</feature>
<feature type="region of interest" description="Disordered" evidence="11">
    <location>
        <begin position="269"/>
        <end position="303"/>
    </location>
</feature>
<keyword evidence="6" id="KW-0053">Apoptosis</keyword>
<gene>
    <name evidence="12" type="ORF">KGM_213097</name>
</gene>
<dbReference type="AlphaFoldDB" id="A0A212FEZ3"/>
<keyword evidence="7 10" id="KW-0175">Coiled coil</keyword>
<dbReference type="KEGG" id="dpl:KGM_213097"/>
<evidence type="ECO:0000256" key="1">
    <source>
        <dbReference type="ARBA" id="ARBA00004123"/>
    </source>
</evidence>
<evidence type="ECO:0000313" key="12">
    <source>
        <dbReference type="EMBL" id="OWR52316.1"/>
    </source>
</evidence>
<keyword evidence="4" id="KW-0158">Chromosome</keyword>
<dbReference type="GO" id="GO:0006355">
    <property type="term" value="P:regulation of DNA-templated transcription"/>
    <property type="evidence" value="ECO:0007669"/>
    <property type="project" value="UniProtKB-ARBA"/>
</dbReference>
<dbReference type="Pfam" id="PF20920">
    <property type="entry name" value="DAXX_hist_bd"/>
    <property type="match status" value="1"/>
</dbReference>
<dbReference type="Gene3D" id="1.10.8.810">
    <property type="entry name" value="Daxx helical bundle domain"/>
    <property type="match status" value="1"/>
</dbReference>
<evidence type="ECO:0000256" key="10">
    <source>
        <dbReference type="SAM" id="Coils"/>
    </source>
</evidence>
<feature type="compositionally biased region" description="Acidic residues" evidence="11">
    <location>
        <begin position="1"/>
        <end position="17"/>
    </location>
</feature>
<feature type="region of interest" description="Disordered" evidence="11">
    <location>
        <begin position="704"/>
        <end position="871"/>
    </location>
</feature>
<accession>A0A212FEZ3</accession>
<comment type="subcellular location">
    <subcellularLocation>
        <location evidence="2">Chromosome</location>
    </subcellularLocation>
    <subcellularLocation>
        <location evidence="3">Cytoplasm</location>
    </subcellularLocation>
    <subcellularLocation>
        <location evidence="1">Nucleus</location>
    </subcellularLocation>
</comment>
<dbReference type="GO" id="GO:0005694">
    <property type="term" value="C:chromosome"/>
    <property type="evidence" value="ECO:0007669"/>
    <property type="project" value="UniProtKB-SubCell"/>
</dbReference>
<dbReference type="GO" id="GO:0005634">
    <property type="term" value="C:nucleus"/>
    <property type="evidence" value="ECO:0007669"/>
    <property type="project" value="UniProtKB-SubCell"/>
</dbReference>
<evidence type="ECO:0000256" key="4">
    <source>
        <dbReference type="ARBA" id="ARBA00022454"/>
    </source>
</evidence>
<evidence type="ECO:0000256" key="11">
    <source>
        <dbReference type="SAM" id="MobiDB-lite"/>
    </source>
</evidence>
<proteinExistence type="predicted"/>
<feature type="region of interest" description="Disordered" evidence="11">
    <location>
        <begin position="472"/>
        <end position="493"/>
    </location>
</feature>
<dbReference type="InterPro" id="IPR046426">
    <property type="entry name" value="DAXX_histone-bd_sf"/>
</dbReference>
<dbReference type="OrthoDB" id="7492809at2759"/>
<comment type="caution">
    <text evidence="12">The sequence shown here is derived from an EMBL/GenBank/DDBJ whole genome shotgun (WGS) entry which is preliminary data.</text>
</comment>
<dbReference type="InterPro" id="IPR038298">
    <property type="entry name" value="Daxx_N_sf"/>
</dbReference>
<feature type="compositionally biased region" description="Basic and acidic residues" evidence="11">
    <location>
        <begin position="286"/>
        <end position="303"/>
    </location>
</feature>
<dbReference type="GO" id="GO:0005737">
    <property type="term" value="C:cytoplasm"/>
    <property type="evidence" value="ECO:0007669"/>
    <property type="project" value="UniProtKB-SubCell"/>
</dbReference>
<feature type="compositionally biased region" description="Basic and acidic residues" evidence="11">
    <location>
        <begin position="229"/>
        <end position="238"/>
    </location>
</feature>
<evidence type="ECO:0000256" key="7">
    <source>
        <dbReference type="ARBA" id="ARBA00023054"/>
    </source>
</evidence>
<dbReference type="Gene3D" id="1.20.58.2170">
    <property type="match status" value="1"/>
</dbReference>
<feature type="compositionally biased region" description="Basic and acidic residues" evidence="11">
    <location>
        <begin position="201"/>
        <end position="221"/>
    </location>
</feature>
<protein>
    <submittedName>
        <fullName evidence="12">Daxx</fullName>
    </submittedName>
</protein>
<keyword evidence="5" id="KW-0963">Cytoplasm</keyword>
<dbReference type="STRING" id="278856.A0A212FEZ3"/>
<evidence type="ECO:0000256" key="3">
    <source>
        <dbReference type="ARBA" id="ARBA00004496"/>
    </source>
</evidence>
<organism evidence="12 13">
    <name type="scientific">Danaus plexippus plexippus</name>
    <dbReference type="NCBI Taxonomy" id="278856"/>
    <lineage>
        <taxon>Eukaryota</taxon>
        <taxon>Metazoa</taxon>
        <taxon>Ecdysozoa</taxon>
        <taxon>Arthropoda</taxon>
        <taxon>Hexapoda</taxon>
        <taxon>Insecta</taxon>
        <taxon>Pterygota</taxon>
        <taxon>Neoptera</taxon>
        <taxon>Endopterygota</taxon>
        <taxon>Lepidoptera</taxon>
        <taxon>Glossata</taxon>
        <taxon>Ditrysia</taxon>
        <taxon>Papilionoidea</taxon>
        <taxon>Nymphalidae</taxon>
        <taxon>Danainae</taxon>
        <taxon>Danaini</taxon>
        <taxon>Danaina</taxon>
        <taxon>Danaus</taxon>
        <taxon>Danaus</taxon>
    </lineage>
</organism>
<feature type="coiled-coil region" evidence="10">
    <location>
        <begin position="500"/>
        <end position="527"/>
    </location>
</feature>
<feature type="region of interest" description="Disordered" evidence="11">
    <location>
        <begin position="1"/>
        <end position="27"/>
    </location>
</feature>
<feature type="compositionally biased region" description="Acidic residues" evidence="11">
    <location>
        <begin position="705"/>
        <end position="719"/>
    </location>
</feature>
<evidence type="ECO:0000256" key="9">
    <source>
        <dbReference type="ARBA" id="ARBA00023242"/>
    </source>
</evidence>
<feature type="region of interest" description="Disordered" evidence="11">
    <location>
        <begin position="183"/>
        <end position="243"/>
    </location>
</feature>
<feature type="compositionally biased region" description="Basic and acidic residues" evidence="11">
    <location>
        <begin position="808"/>
        <end position="844"/>
    </location>
</feature>
<reference evidence="12 13" key="1">
    <citation type="journal article" date="2011" name="Cell">
        <title>The monarch butterfly genome yields insights into long-distance migration.</title>
        <authorList>
            <person name="Zhan S."/>
            <person name="Merlin C."/>
            <person name="Boore J.L."/>
            <person name="Reppert S.M."/>
        </authorList>
    </citation>
    <scope>NUCLEOTIDE SEQUENCE [LARGE SCALE GENOMIC DNA]</scope>
    <source>
        <strain evidence="12">F-2</strain>
    </source>
</reference>
<dbReference type="EMBL" id="AGBW02008873">
    <property type="protein sequence ID" value="OWR52316.1"/>
    <property type="molecule type" value="Genomic_DNA"/>
</dbReference>